<dbReference type="Gene3D" id="3.40.50.720">
    <property type="entry name" value="NAD(P)-binding Rossmann-like Domain"/>
    <property type="match status" value="2"/>
</dbReference>
<comment type="caution">
    <text evidence="7">The sequence shown here is derived from an EMBL/GenBank/DDBJ whole genome shotgun (WGS) entry which is preliminary data.</text>
</comment>
<gene>
    <name evidence="7" type="ORF">Q3O59_08070</name>
</gene>
<evidence type="ECO:0000256" key="3">
    <source>
        <dbReference type="ARBA" id="ARBA00023027"/>
    </source>
</evidence>
<evidence type="ECO:0000313" key="8">
    <source>
        <dbReference type="Proteomes" id="UP001236258"/>
    </source>
</evidence>
<evidence type="ECO:0000256" key="4">
    <source>
        <dbReference type="RuleBase" id="RU003719"/>
    </source>
</evidence>
<dbReference type="EMBL" id="JAUZVY010000002">
    <property type="protein sequence ID" value="MDP4528983.1"/>
    <property type="molecule type" value="Genomic_DNA"/>
</dbReference>
<evidence type="ECO:0000256" key="1">
    <source>
        <dbReference type="ARBA" id="ARBA00005854"/>
    </source>
</evidence>
<evidence type="ECO:0000313" key="7">
    <source>
        <dbReference type="EMBL" id="MDP4528983.1"/>
    </source>
</evidence>
<evidence type="ECO:0000259" key="6">
    <source>
        <dbReference type="Pfam" id="PF02826"/>
    </source>
</evidence>
<dbReference type="RefSeq" id="WP_305945070.1">
    <property type="nucleotide sequence ID" value="NZ_JAUZVY010000002.1"/>
</dbReference>
<protein>
    <submittedName>
        <fullName evidence="7">Phosphoglycerate dehydrogenase</fullName>
    </submittedName>
</protein>
<dbReference type="InterPro" id="IPR050857">
    <property type="entry name" value="D-2-hydroxyacid_DH"/>
</dbReference>
<keyword evidence="2 4" id="KW-0560">Oxidoreductase</keyword>
<dbReference type="InterPro" id="IPR006139">
    <property type="entry name" value="D-isomer_2_OHA_DH_cat_dom"/>
</dbReference>
<reference evidence="7 8" key="1">
    <citation type="submission" date="2023-08" db="EMBL/GenBank/DDBJ databases">
        <authorList>
            <person name="Joshi A."/>
            <person name="Thite S."/>
        </authorList>
    </citation>
    <scope>NUCLEOTIDE SEQUENCE [LARGE SCALE GENOMIC DNA]</scope>
    <source>
        <strain evidence="7 8">1E1</strain>
    </source>
</reference>
<keyword evidence="8" id="KW-1185">Reference proteome</keyword>
<dbReference type="Proteomes" id="UP001236258">
    <property type="component" value="Unassembled WGS sequence"/>
</dbReference>
<dbReference type="InterPro" id="IPR036291">
    <property type="entry name" value="NAD(P)-bd_dom_sf"/>
</dbReference>
<dbReference type="SUPFAM" id="SSF52283">
    <property type="entry name" value="Formate/glycerate dehydrogenase catalytic domain-like"/>
    <property type="match status" value="1"/>
</dbReference>
<dbReference type="PROSITE" id="PS00671">
    <property type="entry name" value="D_2_HYDROXYACID_DH_3"/>
    <property type="match status" value="1"/>
</dbReference>
<evidence type="ECO:0000259" key="5">
    <source>
        <dbReference type="Pfam" id="PF00389"/>
    </source>
</evidence>
<dbReference type="InterPro" id="IPR029753">
    <property type="entry name" value="D-isomer_DH_CS"/>
</dbReference>
<sequence>MEKKKALITTVPFGDKNRFPLELLEDNDIEYVINPLGRKVTEDELAEMVDDFDVIIAGTEIISDKVMSRAKKLKLISRVGIGLDGVDLLAAERRGIKVSYTPDAPAPAVAELTIGLMLSLLRGTHIANAKMHRGEWQRIFGRRIPEITIGIIGAGRIGGRVIRRLSAFGTPRILVNDTHPDKDIASHMKLEWASKEDIYKQADLISVHLPLTAHTKNMIKKEQLLSMKPDALIINTARGGIINEQDLADVMRSGHLAGAAIDVFEQEPYHGPLAEIERCLLTCHMGSMSIDCRTRMEIEATEEAVRFLTGRSLEALVPETEYNVQKQGL</sequence>
<feature type="domain" description="D-isomer specific 2-hydroxyacid dehydrogenase catalytic" evidence="5">
    <location>
        <begin position="22"/>
        <end position="317"/>
    </location>
</feature>
<comment type="similarity">
    <text evidence="1 4">Belongs to the D-isomer specific 2-hydroxyacid dehydrogenase family.</text>
</comment>
<dbReference type="InterPro" id="IPR006140">
    <property type="entry name" value="D-isomer_DH_NAD-bd"/>
</dbReference>
<name>A0ABT9GPS8_9GAMM</name>
<dbReference type="PANTHER" id="PTHR42789:SF1">
    <property type="entry name" value="D-ISOMER SPECIFIC 2-HYDROXYACID DEHYDROGENASE FAMILY PROTEIN (AFU_ORTHOLOGUE AFUA_6G10090)"/>
    <property type="match status" value="1"/>
</dbReference>
<dbReference type="SUPFAM" id="SSF51735">
    <property type="entry name" value="NAD(P)-binding Rossmann-fold domains"/>
    <property type="match status" value="1"/>
</dbReference>
<dbReference type="Pfam" id="PF00389">
    <property type="entry name" value="2-Hacid_dh"/>
    <property type="match status" value="1"/>
</dbReference>
<dbReference type="PANTHER" id="PTHR42789">
    <property type="entry name" value="D-ISOMER SPECIFIC 2-HYDROXYACID DEHYDROGENASE FAMILY PROTEIN (AFU_ORTHOLOGUE AFUA_6G10090)"/>
    <property type="match status" value="1"/>
</dbReference>
<organism evidence="7 8">
    <name type="scientific">Alkalimonas delamerensis</name>
    <dbReference type="NCBI Taxonomy" id="265981"/>
    <lineage>
        <taxon>Bacteria</taxon>
        <taxon>Pseudomonadati</taxon>
        <taxon>Pseudomonadota</taxon>
        <taxon>Gammaproteobacteria</taxon>
        <taxon>Alkalimonas</taxon>
    </lineage>
</organism>
<keyword evidence="3" id="KW-0520">NAD</keyword>
<accession>A0ABT9GPS8</accession>
<evidence type="ECO:0000256" key="2">
    <source>
        <dbReference type="ARBA" id="ARBA00023002"/>
    </source>
</evidence>
<proteinExistence type="inferred from homology"/>
<dbReference type="Pfam" id="PF02826">
    <property type="entry name" value="2-Hacid_dh_C"/>
    <property type="match status" value="1"/>
</dbReference>
<dbReference type="CDD" id="cd12172">
    <property type="entry name" value="PGDH_like_2"/>
    <property type="match status" value="1"/>
</dbReference>
<feature type="domain" description="D-isomer specific 2-hydroxyacid dehydrogenase NAD-binding" evidence="6">
    <location>
        <begin position="114"/>
        <end position="286"/>
    </location>
</feature>